<evidence type="ECO:0000313" key="5">
    <source>
        <dbReference type="EMBL" id="RWS27363.1"/>
    </source>
</evidence>
<proteinExistence type="predicted"/>
<dbReference type="VEuPathDB" id="VectorBase:LDEU004677"/>
<evidence type="ECO:0000256" key="3">
    <source>
        <dbReference type="ARBA" id="ARBA00023180"/>
    </source>
</evidence>
<keyword evidence="3" id="KW-0325">Glycoprotein</keyword>
<name>A0A443SIK7_9ACAR</name>
<dbReference type="AlphaFoldDB" id="A0A443SIK7"/>
<dbReference type="EMBL" id="NCKV01002069">
    <property type="protein sequence ID" value="RWS27363.1"/>
    <property type="molecule type" value="Genomic_DNA"/>
</dbReference>
<evidence type="ECO:0000259" key="4">
    <source>
        <dbReference type="Pfam" id="PF16077"/>
    </source>
</evidence>
<dbReference type="Gene3D" id="2.10.90.10">
    <property type="entry name" value="Cystine-knot cytokines"/>
    <property type="match status" value="1"/>
</dbReference>
<dbReference type="GO" id="GO:0045087">
    <property type="term" value="P:innate immune response"/>
    <property type="evidence" value="ECO:0007669"/>
    <property type="project" value="TreeGrafter"/>
</dbReference>
<dbReference type="PANTHER" id="PTHR23199">
    <property type="entry name" value="NEUROTROPHIN 1-RELATED"/>
    <property type="match status" value="1"/>
</dbReference>
<evidence type="ECO:0000256" key="1">
    <source>
        <dbReference type="ARBA" id="ARBA00022729"/>
    </source>
</evidence>
<feature type="domain" description="Spaetzle" evidence="4">
    <location>
        <begin position="250"/>
        <end position="342"/>
    </location>
</feature>
<keyword evidence="1" id="KW-0732">Signal</keyword>
<dbReference type="Proteomes" id="UP000288716">
    <property type="component" value="Unassembled WGS sequence"/>
</dbReference>
<sequence>MNKLIQQQRYLPAAKYKYTSDTDAKIKYVELQNQRFSRLPTSSPVYHKIVKQMHINATQLSSIKLTSTDQHFARFQVPFAFLNSSSSDYVGKQIFDDLYDKKGNNESTQQERLKQIGLWLSDNEPVFADASNAVEMKVTPPMDILRTSHEKMTPSKNVFRTEPALHSEEVKGDDEYGHDYDDDGEHPSGTLKAPACAEHGRHYCSYHEDYPSKVVTEVTRYYKWPLEKLFRELRQQVMPKLANDNYGGLVCDSVTRVVRPGWAKNTDNRWVVAINNDRYEQFISEVICRHGSGSHCNFIPPCYQATCQQRYNTQKLLVIDPWNPYKGPFLSEFLFPSCCVCFIEQSDSHYSASSNEVLTKRSDVKSEL</sequence>
<dbReference type="GO" id="GO:0005121">
    <property type="term" value="F:Toll binding"/>
    <property type="evidence" value="ECO:0007669"/>
    <property type="project" value="TreeGrafter"/>
</dbReference>
<dbReference type="InterPro" id="IPR029034">
    <property type="entry name" value="Cystine-knot_cytokine"/>
</dbReference>
<organism evidence="5 6">
    <name type="scientific">Leptotrombidium deliense</name>
    <dbReference type="NCBI Taxonomy" id="299467"/>
    <lineage>
        <taxon>Eukaryota</taxon>
        <taxon>Metazoa</taxon>
        <taxon>Ecdysozoa</taxon>
        <taxon>Arthropoda</taxon>
        <taxon>Chelicerata</taxon>
        <taxon>Arachnida</taxon>
        <taxon>Acari</taxon>
        <taxon>Acariformes</taxon>
        <taxon>Trombidiformes</taxon>
        <taxon>Prostigmata</taxon>
        <taxon>Anystina</taxon>
        <taxon>Parasitengona</taxon>
        <taxon>Trombiculoidea</taxon>
        <taxon>Trombiculidae</taxon>
        <taxon>Leptotrombidium</taxon>
    </lineage>
</organism>
<dbReference type="GO" id="GO:0008083">
    <property type="term" value="F:growth factor activity"/>
    <property type="evidence" value="ECO:0007669"/>
    <property type="project" value="TreeGrafter"/>
</dbReference>
<evidence type="ECO:0000313" key="6">
    <source>
        <dbReference type="Proteomes" id="UP000288716"/>
    </source>
</evidence>
<accession>A0A443SIK7</accession>
<dbReference type="InterPro" id="IPR032104">
    <property type="entry name" value="Spaetzle"/>
</dbReference>
<dbReference type="InterPro" id="IPR052444">
    <property type="entry name" value="Spz/Toll_ligand-like"/>
</dbReference>
<dbReference type="SUPFAM" id="SSF57501">
    <property type="entry name" value="Cystine-knot cytokines"/>
    <property type="match status" value="1"/>
</dbReference>
<dbReference type="GO" id="GO:0021556">
    <property type="term" value="P:central nervous system formation"/>
    <property type="evidence" value="ECO:0007669"/>
    <property type="project" value="TreeGrafter"/>
</dbReference>
<reference evidence="5 6" key="1">
    <citation type="journal article" date="2018" name="Gigascience">
        <title>Genomes of trombidid mites reveal novel predicted allergens and laterally-transferred genes associated with secondary metabolism.</title>
        <authorList>
            <person name="Dong X."/>
            <person name="Chaisiri K."/>
            <person name="Xia D."/>
            <person name="Armstrong S.D."/>
            <person name="Fang Y."/>
            <person name="Donnelly M.J."/>
            <person name="Kadowaki T."/>
            <person name="McGarry J.W."/>
            <person name="Darby A.C."/>
            <person name="Makepeace B.L."/>
        </authorList>
    </citation>
    <scope>NUCLEOTIDE SEQUENCE [LARGE SCALE GENOMIC DNA]</scope>
    <source>
        <strain evidence="5">UoL-UT</strain>
    </source>
</reference>
<dbReference type="OrthoDB" id="6359065at2759"/>
<keyword evidence="6" id="KW-1185">Reference proteome</keyword>
<dbReference type="STRING" id="299467.A0A443SIK7"/>
<dbReference type="PANTHER" id="PTHR23199:SF12">
    <property type="entry name" value="NEUROTROPHIN 1-RELATED"/>
    <property type="match status" value="1"/>
</dbReference>
<comment type="caution">
    <text evidence="5">The sequence shown here is derived from an EMBL/GenBank/DDBJ whole genome shotgun (WGS) entry which is preliminary data.</text>
</comment>
<dbReference type="GO" id="GO:0005615">
    <property type="term" value="C:extracellular space"/>
    <property type="evidence" value="ECO:0007669"/>
    <property type="project" value="UniProtKB-ARBA"/>
</dbReference>
<gene>
    <name evidence="5" type="ORF">B4U80_02593</name>
</gene>
<keyword evidence="2" id="KW-1015">Disulfide bond</keyword>
<dbReference type="Pfam" id="PF16077">
    <property type="entry name" value="Spaetzle"/>
    <property type="match status" value="1"/>
</dbReference>
<evidence type="ECO:0000256" key="2">
    <source>
        <dbReference type="ARBA" id="ARBA00023157"/>
    </source>
</evidence>
<protein>
    <submittedName>
        <fullName evidence="5">Protein spaetzle-like protein</fullName>
    </submittedName>
</protein>